<gene>
    <name evidence="6" type="ORF">GGX14DRAFT_455536</name>
</gene>
<keyword evidence="3" id="KW-0862">Zinc</keyword>
<protein>
    <recommendedName>
        <fullName evidence="5">MYND-type domain-containing protein</fullName>
    </recommendedName>
</protein>
<accession>A0AAD6VEH7</accession>
<dbReference type="GO" id="GO:0008270">
    <property type="term" value="F:zinc ion binding"/>
    <property type="evidence" value="ECO:0007669"/>
    <property type="project" value="UniProtKB-KW"/>
</dbReference>
<reference evidence="6" key="1">
    <citation type="submission" date="2023-03" db="EMBL/GenBank/DDBJ databases">
        <title>Massive genome expansion in bonnet fungi (Mycena s.s.) driven by repeated elements and novel gene families across ecological guilds.</title>
        <authorList>
            <consortium name="Lawrence Berkeley National Laboratory"/>
            <person name="Harder C.B."/>
            <person name="Miyauchi S."/>
            <person name="Viragh M."/>
            <person name="Kuo A."/>
            <person name="Thoen E."/>
            <person name="Andreopoulos B."/>
            <person name="Lu D."/>
            <person name="Skrede I."/>
            <person name="Drula E."/>
            <person name="Henrissat B."/>
            <person name="Morin E."/>
            <person name="Kohler A."/>
            <person name="Barry K."/>
            <person name="LaButti K."/>
            <person name="Morin E."/>
            <person name="Salamov A."/>
            <person name="Lipzen A."/>
            <person name="Mereny Z."/>
            <person name="Hegedus B."/>
            <person name="Baldrian P."/>
            <person name="Stursova M."/>
            <person name="Weitz H."/>
            <person name="Taylor A."/>
            <person name="Grigoriev I.V."/>
            <person name="Nagy L.G."/>
            <person name="Martin F."/>
            <person name="Kauserud H."/>
        </authorList>
    </citation>
    <scope>NUCLEOTIDE SEQUENCE</scope>
    <source>
        <strain evidence="6">9144</strain>
    </source>
</reference>
<evidence type="ECO:0000256" key="3">
    <source>
        <dbReference type="ARBA" id="ARBA00022833"/>
    </source>
</evidence>
<dbReference type="Pfam" id="PF01753">
    <property type="entry name" value="zf-MYND"/>
    <property type="match status" value="1"/>
</dbReference>
<evidence type="ECO:0000313" key="6">
    <source>
        <dbReference type="EMBL" id="KAJ7207455.1"/>
    </source>
</evidence>
<dbReference type="Proteomes" id="UP001219525">
    <property type="component" value="Unassembled WGS sequence"/>
</dbReference>
<organism evidence="6 7">
    <name type="scientific">Mycena pura</name>
    <dbReference type="NCBI Taxonomy" id="153505"/>
    <lineage>
        <taxon>Eukaryota</taxon>
        <taxon>Fungi</taxon>
        <taxon>Dikarya</taxon>
        <taxon>Basidiomycota</taxon>
        <taxon>Agaricomycotina</taxon>
        <taxon>Agaricomycetes</taxon>
        <taxon>Agaricomycetidae</taxon>
        <taxon>Agaricales</taxon>
        <taxon>Marasmiineae</taxon>
        <taxon>Mycenaceae</taxon>
        <taxon>Mycena</taxon>
    </lineage>
</organism>
<evidence type="ECO:0000313" key="7">
    <source>
        <dbReference type="Proteomes" id="UP001219525"/>
    </source>
</evidence>
<dbReference type="AlphaFoldDB" id="A0AAD6VEH7"/>
<dbReference type="PROSITE" id="PS50865">
    <property type="entry name" value="ZF_MYND_2"/>
    <property type="match status" value="1"/>
</dbReference>
<feature type="non-terminal residue" evidence="6">
    <location>
        <position position="463"/>
    </location>
</feature>
<name>A0AAD6VEH7_9AGAR</name>
<dbReference type="SUPFAM" id="SSF144232">
    <property type="entry name" value="HIT/MYND zinc finger-like"/>
    <property type="match status" value="1"/>
</dbReference>
<feature type="domain" description="MYND-type" evidence="5">
    <location>
        <begin position="14"/>
        <end position="55"/>
    </location>
</feature>
<comment type="caution">
    <text evidence="6">The sequence shown here is derived from an EMBL/GenBank/DDBJ whole genome shotgun (WGS) entry which is preliminary data.</text>
</comment>
<evidence type="ECO:0000259" key="5">
    <source>
        <dbReference type="PROSITE" id="PS50865"/>
    </source>
</evidence>
<dbReference type="InterPro" id="IPR046824">
    <property type="entry name" value="Mss51-like_C"/>
</dbReference>
<dbReference type="InterPro" id="IPR002893">
    <property type="entry name" value="Znf_MYND"/>
</dbReference>
<evidence type="ECO:0000256" key="2">
    <source>
        <dbReference type="ARBA" id="ARBA00022771"/>
    </source>
</evidence>
<dbReference type="EMBL" id="JARJCW010000036">
    <property type="protein sequence ID" value="KAJ7207455.1"/>
    <property type="molecule type" value="Genomic_DNA"/>
</dbReference>
<evidence type="ECO:0000256" key="4">
    <source>
        <dbReference type="PROSITE-ProRule" id="PRU00134"/>
    </source>
</evidence>
<dbReference type="Gene3D" id="6.10.140.2220">
    <property type="match status" value="1"/>
</dbReference>
<keyword evidence="1" id="KW-0479">Metal-binding</keyword>
<keyword evidence="2 4" id="KW-0863">Zinc-finger</keyword>
<proteinExistence type="predicted"/>
<keyword evidence="7" id="KW-1185">Reference proteome</keyword>
<dbReference type="Pfam" id="PF20179">
    <property type="entry name" value="MSS51_C"/>
    <property type="match status" value="1"/>
</dbReference>
<dbReference type="PROSITE" id="PS01360">
    <property type="entry name" value="ZF_MYND_1"/>
    <property type="match status" value="1"/>
</dbReference>
<dbReference type="PANTHER" id="PTHR28069">
    <property type="entry name" value="GH20023P"/>
    <property type="match status" value="1"/>
</dbReference>
<evidence type="ECO:0000256" key="1">
    <source>
        <dbReference type="ARBA" id="ARBA00022723"/>
    </source>
</evidence>
<sequence length="463" mass="52019">MQRGPWPALMGMNCHHCFKGMEVNVKVFKCSRCRRISYCGTECQKSDWETHKDMCKALSSLEKNLFAAVQLVSLLPKEPTTDVQRLRKLANLQANVYIGYMHGQTSAREVISWIEREPRCMVCTRTDMVIRMEAVLNDTTVDDTMHLIPCPSCKLSFCCSRAHWDIADRLHYGPCNDLRDSPSQCHMNKLARAQSMIASGFEDHSGHFVWVSKRVKPKWVSLEGQSWEGEFEDEIREFSGMPQSSPSTFIMAALSDTLTMPMTILYALSKLNDDDGWTRKQTLTVHIVGASSREFHCSCVFEEILHRVPRVKTLKILMCGPEAPGHACHDVKICPDCIKRGRSYVLNFIPEAYHDIVRKQGGDFEHPDLCVGFNSGANHSTTLGYTWPATFKVLVERKISSLITAFGREDAEKDAALLRDVGAALHPALGPILNPWGSMKADPSPHCVYGFLVNSGWLAGGFK</sequence>